<evidence type="ECO:0000313" key="2">
    <source>
        <dbReference type="EMBL" id="GGM17814.1"/>
    </source>
</evidence>
<organism evidence="2 3">
    <name type="scientific">Dactylosporangium sucinum</name>
    <dbReference type="NCBI Taxonomy" id="1424081"/>
    <lineage>
        <taxon>Bacteria</taxon>
        <taxon>Bacillati</taxon>
        <taxon>Actinomycetota</taxon>
        <taxon>Actinomycetes</taxon>
        <taxon>Micromonosporales</taxon>
        <taxon>Micromonosporaceae</taxon>
        <taxon>Dactylosporangium</taxon>
    </lineage>
</organism>
<dbReference type="Proteomes" id="UP000642070">
    <property type="component" value="Unassembled WGS sequence"/>
</dbReference>
<sequence>MAEAMDGQGSRARVQRVRGGPRHLTWSPDGRTLLHSDPSIGRLTLYEVRSGRVESRVLPLDPAAHHCVNGGCAAAWTPGGKELALPSPDGDGLSLLSAEDGHLVRTVPVRGGAEDACAWSPDGRYVVTDWRITDTRTGATTGGLPEPRPAMYSLCWSSPTDLLLAVPGEVRVLSPTAILRQTISTTAGAPDHPGRTILGHR</sequence>
<evidence type="ECO:0000256" key="1">
    <source>
        <dbReference type="SAM" id="MobiDB-lite"/>
    </source>
</evidence>
<reference evidence="2" key="2">
    <citation type="submission" date="2020-09" db="EMBL/GenBank/DDBJ databases">
        <authorList>
            <person name="Sun Q."/>
            <person name="Ohkuma M."/>
        </authorList>
    </citation>
    <scope>NUCLEOTIDE SEQUENCE</scope>
    <source>
        <strain evidence="2">JCM 19831</strain>
    </source>
</reference>
<dbReference type="SUPFAM" id="SSF50969">
    <property type="entry name" value="YVTN repeat-like/Quinoprotein amine dehydrogenase"/>
    <property type="match status" value="1"/>
</dbReference>
<dbReference type="InterPro" id="IPR011044">
    <property type="entry name" value="Quino_amine_DH_bsu"/>
</dbReference>
<name>A0A917TD29_9ACTN</name>
<comment type="caution">
    <text evidence="2">The sequence shown here is derived from an EMBL/GenBank/DDBJ whole genome shotgun (WGS) entry which is preliminary data.</text>
</comment>
<dbReference type="InterPro" id="IPR015943">
    <property type="entry name" value="WD40/YVTN_repeat-like_dom_sf"/>
</dbReference>
<feature type="region of interest" description="Disordered" evidence="1">
    <location>
        <begin position="1"/>
        <end position="29"/>
    </location>
</feature>
<gene>
    <name evidence="2" type="ORF">GCM10007977_018760</name>
</gene>
<proteinExistence type="predicted"/>
<dbReference type="Gene3D" id="2.130.10.10">
    <property type="entry name" value="YVTN repeat-like/Quinoprotein amine dehydrogenase"/>
    <property type="match status" value="1"/>
</dbReference>
<dbReference type="EMBL" id="BMPI01000007">
    <property type="protein sequence ID" value="GGM17814.1"/>
    <property type="molecule type" value="Genomic_DNA"/>
</dbReference>
<dbReference type="AlphaFoldDB" id="A0A917TD29"/>
<keyword evidence="3" id="KW-1185">Reference proteome</keyword>
<protein>
    <submittedName>
        <fullName evidence="2">Uncharacterized protein</fullName>
    </submittedName>
</protein>
<accession>A0A917TD29</accession>
<evidence type="ECO:0000313" key="3">
    <source>
        <dbReference type="Proteomes" id="UP000642070"/>
    </source>
</evidence>
<reference evidence="2" key="1">
    <citation type="journal article" date="2014" name="Int. J. Syst. Evol. Microbiol.">
        <title>Complete genome sequence of Corynebacterium casei LMG S-19264T (=DSM 44701T), isolated from a smear-ripened cheese.</title>
        <authorList>
            <consortium name="US DOE Joint Genome Institute (JGI-PGF)"/>
            <person name="Walter F."/>
            <person name="Albersmeier A."/>
            <person name="Kalinowski J."/>
            <person name="Ruckert C."/>
        </authorList>
    </citation>
    <scope>NUCLEOTIDE SEQUENCE</scope>
    <source>
        <strain evidence="2">JCM 19831</strain>
    </source>
</reference>